<gene>
    <name evidence="3" type="ORF">AaeL_AAEL011856</name>
</gene>
<sequence length="167" mass="19061">MGLFCSCLEDKTQPIGRNDNGSRHGGQSTPPFVYIDQPRPQQRSANQFLAPMTTSSASTTLRVVQQPAKRRPQKKRAPARAPNLLIDSGVTVRIAPRTISQQVRILEVQQCDACGQSDHTMAVCRYRERLCFYCREEGHIISVCPAKKRQQQRRQAQRKRQHATKRY</sequence>
<evidence type="ECO:0000313" key="4">
    <source>
        <dbReference type="Proteomes" id="UP000682892"/>
    </source>
</evidence>
<dbReference type="AlphaFoldDB" id="Q16NU8"/>
<evidence type="ECO:0000313" key="3">
    <source>
        <dbReference type="EMBL" id="EAT36027.1"/>
    </source>
</evidence>
<dbReference type="InterPro" id="IPR001878">
    <property type="entry name" value="Znf_CCHC"/>
</dbReference>
<reference evidence="3" key="2">
    <citation type="journal article" date="2007" name="Science">
        <title>Genome sequence of Aedes aegypti, a major arbovirus vector.</title>
        <authorList>
            <person name="Nene V."/>
            <person name="Wortman J.R."/>
            <person name="Lawson D."/>
            <person name="Haas B."/>
            <person name="Kodira C."/>
            <person name="Tu Z.J."/>
            <person name="Loftus B."/>
            <person name="Xi Z."/>
            <person name="Megy K."/>
            <person name="Grabherr M."/>
            <person name="Ren Q."/>
            <person name="Zdobnov E.M."/>
            <person name="Lobo N.F."/>
            <person name="Campbell K.S."/>
            <person name="Brown S.E."/>
            <person name="Bonaldo M.F."/>
            <person name="Zhu J."/>
            <person name="Sinkins S.P."/>
            <person name="Hogenkamp D.G."/>
            <person name="Amedeo P."/>
            <person name="Arensburger P."/>
            <person name="Atkinson P.W."/>
            <person name="Bidwell S."/>
            <person name="Biedler J."/>
            <person name="Birney E."/>
            <person name="Bruggner R.V."/>
            <person name="Costas J."/>
            <person name="Coy M.R."/>
            <person name="Crabtree J."/>
            <person name="Crawford M."/>
            <person name="Debruyn B."/>
            <person name="Decaprio D."/>
            <person name="Eiglmeier K."/>
            <person name="Eisenstadt E."/>
            <person name="El-Dorry H."/>
            <person name="Gelbart W.M."/>
            <person name="Gomes S.L."/>
            <person name="Hammond M."/>
            <person name="Hannick L.I."/>
            <person name="Hogan J.R."/>
            <person name="Holmes M.H."/>
            <person name="Jaffe D."/>
            <person name="Johnston J.S."/>
            <person name="Kennedy R.C."/>
            <person name="Koo H."/>
            <person name="Kravitz S."/>
            <person name="Kriventseva E.V."/>
            <person name="Kulp D."/>
            <person name="Labutti K."/>
            <person name="Lee E."/>
            <person name="Li S."/>
            <person name="Lovin D.D."/>
            <person name="Mao C."/>
            <person name="Mauceli E."/>
            <person name="Menck C.F."/>
            <person name="Miller J.R."/>
            <person name="Montgomery P."/>
            <person name="Mori A."/>
            <person name="Nascimento A.L."/>
            <person name="Naveira H.F."/>
            <person name="Nusbaum C."/>
            <person name="O'leary S."/>
            <person name="Orvis J."/>
            <person name="Pertea M."/>
            <person name="Quesneville H."/>
            <person name="Reidenbach K.R."/>
            <person name="Rogers Y.H."/>
            <person name="Roth C.W."/>
            <person name="Schneider J.R."/>
            <person name="Schatz M."/>
            <person name="Shumway M."/>
            <person name="Stanke M."/>
            <person name="Stinson E.O."/>
            <person name="Tubio J.M."/>
            <person name="Vanzee J.P."/>
            <person name="Verjovski-Almeida S."/>
            <person name="Werner D."/>
            <person name="White O."/>
            <person name="Wyder S."/>
            <person name="Zeng Q."/>
            <person name="Zhao Q."/>
            <person name="Zhao Y."/>
            <person name="Hill C.A."/>
            <person name="Raikhel A.S."/>
            <person name="Soares M.B."/>
            <person name="Knudson D.L."/>
            <person name="Lee N.H."/>
            <person name="Galagan J."/>
            <person name="Salzberg S.L."/>
            <person name="Paulsen I.T."/>
            <person name="Dimopoulos G."/>
            <person name="Collins F.H."/>
            <person name="Birren B."/>
            <person name="Fraser-Liggett C.M."/>
            <person name="Severson D.W."/>
        </authorList>
    </citation>
    <scope>NUCLEOTIDE SEQUENCE [LARGE SCALE GENOMIC DNA]</scope>
    <source>
        <strain evidence="3">Liverpool</strain>
    </source>
</reference>
<dbReference type="EMBL" id="CH477808">
    <property type="protein sequence ID" value="EAT36027.1"/>
    <property type="molecule type" value="Genomic_DNA"/>
</dbReference>
<evidence type="ECO:0000256" key="1">
    <source>
        <dbReference type="SAM" id="MobiDB-lite"/>
    </source>
</evidence>
<name>Q16NU8_AEDAE</name>
<reference evidence="3" key="1">
    <citation type="submission" date="2005-10" db="EMBL/GenBank/DDBJ databases">
        <authorList>
            <person name="Loftus B.J."/>
            <person name="Nene V.M."/>
            <person name="Hannick L.I."/>
            <person name="Bidwell S."/>
            <person name="Haas B."/>
            <person name="Amedeo P."/>
            <person name="Orvis J."/>
            <person name="Wortman J.R."/>
            <person name="White O.R."/>
            <person name="Salzberg S."/>
            <person name="Shumway M."/>
            <person name="Koo H."/>
            <person name="Zhao Y."/>
            <person name="Holmes M."/>
            <person name="Miller J."/>
            <person name="Schatz M."/>
            <person name="Pop M."/>
            <person name="Pai G."/>
            <person name="Utterback T."/>
            <person name="Rogers Y.-H."/>
            <person name="Kravitz S."/>
            <person name="Fraser C.M."/>
        </authorList>
    </citation>
    <scope>NUCLEOTIDE SEQUENCE</scope>
    <source>
        <strain evidence="3">Liverpool</strain>
    </source>
</reference>
<feature type="region of interest" description="Disordered" evidence="1">
    <location>
        <begin position="59"/>
        <end position="79"/>
    </location>
</feature>
<dbReference type="Proteomes" id="UP000682892">
    <property type="component" value="Unassembled WGS sequence"/>
</dbReference>
<dbReference type="GO" id="GO:0003676">
    <property type="term" value="F:nucleic acid binding"/>
    <property type="evidence" value="ECO:0007669"/>
    <property type="project" value="InterPro"/>
</dbReference>
<dbReference type="Gene3D" id="4.10.60.10">
    <property type="entry name" value="Zinc finger, CCHC-type"/>
    <property type="match status" value="1"/>
</dbReference>
<dbReference type="PaxDb" id="7159-AAEL011856-PA"/>
<evidence type="ECO:0000259" key="2">
    <source>
        <dbReference type="SMART" id="SM00343"/>
    </source>
</evidence>
<dbReference type="HOGENOM" id="CLU_1595882_0_0_1"/>
<feature type="domain" description="CCHC-type" evidence="2">
    <location>
        <begin position="130"/>
        <end position="146"/>
    </location>
</feature>
<dbReference type="SUPFAM" id="SSF57756">
    <property type="entry name" value="Retrovirus zinc finger-like domains"/>
    <property type="match status" value="1"/>
</dbReference>
<reference evidence="3" key="3">
    <citation type="submission" date="2012-09" db="EMBL/GenBank/DDBJ databases">
        <authorList>
            <consortium name="VectorBase"/>
        </authorList>
    </citation>
    <scope>NUCLEOTIDE SEQUENCE</scope>
    <source>
        <strain evidence="3">Liverpool</strain>
    </source>
</reference>
<organism evidence="3 4">
    <name type="scientific">Aedes aegypti</name>
    <name type="common">Yellowfever mosquito</name>
    <name type="synonym">Culex aegypti</name>
    <dbReference type="NCBI Taxonomy" id="7159"/>
    <lineage>
        <taxon>Eukaryota</taxon>
        <taxon>Metazoa</taxon>
        <taxon>Ecdysozoa</taxon>
        <taxon>Arthropoda</taxon>
        <taxon>Hexapoda</taxon>
        <taxon>Insecta</taxon>
        <taxon>Pterygota</taxon>
        <taxon>Neoptera</taxon>
        <taxon>Endopterygota</taxon>
        <taxon>Diptera</taxon>
        <taxon>Nematocera</taxon>
        <taxon>Culicoidea</taxon>
        <taxon>Culicidae</taxon>
        <taxon>Culicinae</taxon>
        <taxon>Aedini</taxon>
        <taxon>Aedes</taxon>
        <taxon>Stegomyia</taxon>
    </lineage>
</organism>
<accession>Q16NU8</accession>
<proteinExistence type="predicted"/>
<dbReference type="InterPro" id="IPR036875">
    <property type="entry name" value="Znf_CCHC_sf"/>
</dbReference>
<dbReference type="Pfam" id="PF00098">
    <property type="entry name" value="zf-CCHC"/>
    <property type="match status" value="1"/>
</dbReference>
<protein>
    <submittedName>
        <fullName evidence="3">AAEL011856-PA</fullName>
    </submittedName>
</protein>
<feature type="domain" description="CCHC-type" evidence="2">
    <location>
        <begin position="110"/>
        <end position="126"/>
    </location>
</feature>
<dbReference type="GO" id="GO:0008270">
    <property type="term" value="F:zinc ion binding"/>
    <property type="evidence" value="ECO:0007669"/>
    <property type="project" value="InterPro"/>
</dbReference>
<dbReference type="eggNOG" id="ENOG502T9FT">
    <property type="taxonomic scope" value="Eukaryota"/>
</dbReference>
<feature type="compositionally biased region" description="Basic residues" evidence="1">
    <location>
        <begin position="68"/>
        <end position="78"/>
    </location>
</feature>
<dbReference type="SMART" id="SM00343">
    <property type="entry name" value="ZnF_C2HC"/>
    <property type="match status" value="2"/>
</dbReference>